<gene>
    <name evidence="4" type="ORF">HUG17_3832</name>
</gene>
<feature type="region of interest" description="Disordered" evidence="3">
    <location>
        <begin position="309"/>
        <end position="336"/>
    </location>
</feature>
<keyword evidence="2" id="KW-0539">Nucleus</keyword>
<dbReference type="EMBL" id="SDOV01000007">
    <property type="protein sequence ID" value="KAH7639799.1"/>
    <property type="molecule type" value="Genomic_DNA"/>
</dbReference>
<feature type="compositionally biased region" description="Polar residues" evidence="3">
    <location>
        <begin position="1141"/>
        <end position="1158"/>
    </location>
</feature>
<evidence type="ECO:0000313" key="4">
    <source>
        <dbReference type="EMBL" id="KAH7639799.1"/>
    </source>
</evidence>
<dbReference type="SUPFAM" id="SSF48452">
    <property type="entry name" value="TPR-like"/>
    <property type="match status" value="2"/>
</dbReference>
<comment type="subcellular location">
    <subcellularLocation>
        <location evidence="1">Nucleus</location>
    </subcellularLocation>
</comment>
<dbReference type="Gene3D" id="1.25.40.10">
    <property type="entry name" value="Tetratricopeptide repeat domain"/>
    <property type="match status" value="2"/>
</dbReference>
<sequence length="1424" mass="166144">MLRIKALNDNQSESSNSSDDSDYQTTKEAEEEELNDLYINALKYAANGNVDEAENLLLQLKEELEIDNPPKIKDAFLLKRLKYLTYKNLGLFKNDLNYIFDALEIDDTDINLWLTCGRKSRDQMNYLMAKRCFEQAFNYNPSNYVAIDNLIDLYFITENLYRCVNVCLRGLEVNNDYFKAKIILNECIRLMPPIINDMNNEHKSLITVALGGESHEFDVNEQLIKLVPQIIQPLEQLKSEYFRRCNYHDEYNRSNKRKKLQLNLNQIEHSTFEKIGQEIKTMYDYIQQQPQSNVCATIVIQFDDNHNNNNKINADNDPSQHSTTTTSNPEIDNDTSMMIDDKRRSSRVKTKSRTVDSEDEQNAFETLFNLIPESMKNDNLSAKSTTTFETENISSNSISITENMNINRLIELEAVEAFYEKFKTYHSQSNDSMMNILDIIDFYLIEVSKIKNLTIPRIFMTLYRIHREQNQLPVGILCHIGRDITIDMIFVCLVANEIEYQRQETLFLKEILIKLYFHLDINEYRCFLIRFFVLGGSKELNIDYLHYALDFCQNDSRYFAYFAMGAHFSDNEPSTMNETFEVIASNKLRINEQYIQTLIDMQGVSQLNDDDHNYVEIIRLCFTKNESELTNDEKRQLYEAILKAQIWQKAIEFFENWSHFNDECFEIILRCVTATDGKKGQLTGKLLRKIVKCATEGNSVLPWLILNATLVEAIGKSADDDSSSSLIKFFKMGHNILGRRGLCIDRDGQFLLAAQKVFTDNDIDEEALLCFSCLFNFPPQKNLSPQECHTSAHIGLKWEHCPDIYLYFVPDLMPEFDSNARQTGITFETKEFFLKILSLIPEEEKPKRTLEINNYIKRGTPLFGAITTETNTVTSTLYYLLADHYFKTKDFAKAKYFYINDLSLNVDRFDSWAGLALSINYQVDQMLIEGITTNGEKFHQTAYSAIKCFEQALRLQPDNSKLWIEYGILCYNVASNWSRLRKRITVFGDNHPELIISENNFFQYEDVLEKAKQCFERITDPDINNEESWLSYYMLGKVAEKTKCDLLIILQYYEWAYLNLYLDGATYPKKINYYSPSYLSIEALEIHYRIHSCILKYLLNNRKFTARMLRQLKYHLIKVNKSPFVLRKIFSSSSAAKKQQTSNGSKNSQTNSNDSRPTTMMIREDERQIMPILTDIIGMVAERKVKFDANHYRNELIKMCLQGIKKCLARYNAHYKSYYRLAYYYYSMRDYYTAKSIMFGGSENKSNNLLRFEIDPDKPNSNPGYINGLFIDHKSANLYNGIWCIPVDEIERAGNFNAHMFRCTNLMIDICTKTEDYNQLSKIAIGLYKKPDPDKKYVNHNERLLLSRKAFDNCFAILEQKIIDAHNACLPVNIGTIIVEIRRIAQSMEKFNTFPNETQQKCQQIGQYLENSTTTTTQQQQQQQ</sequence>
<dbReference type="GO" id="GO:0006325">
    <property type="term" value="P:chromatin organization"/>
    <property type="evidence" value="ECO:0007669"/>
    <property type="project" value="InterPro"/>
</dbReference>
<reference evidence="4" key="2">
    <citation type="journal article" date="2021" name="World Allergy Organ. J.">
        <title>Chromosome-level assembly of Dermatophagoides farinae genome and transcriptome reveals two novel allergens Der f 37 and Der f 39.</title>
        <authorList>
            <person name="Chen J."/>
            <person name="Cai Z."/>
            <person name="Fan D."/>
            <person name="Hu J."/>
            <person name="Hou Y."/>
            <person name="He Y."/>
            <person name="Zhang Z."/>
            <person name="Zhao Z."/>
            <person name="Gao P."/>
            <person name="Hu W."/>
            <person name="Sun J."/>
            <person name="Li J."/>
            <person name="Ji K."/>
        </authorList>
    </citation>
    <scope>NUCLEOTIDE SEQUENCE</scope>
    <source>
        <strain evidence="4">JKM2019</strain>
    </source>
</reference>
<dbReference type="GO" id="GO:0005634">
    <property type="term" value="C:nucleus"/>
    <property type="evidence" value="ECO:0007669"/>
    <property type="project" value="UniProtKB-SubCell"/>
</dbReference>
<dbReference type="PANTHER" id="PTHR15502">
    <property type="entry name" value="CALCINEURIN-BINDING PROTEIN CABIN 1-RELATED"/>
    <property type="match status" value="1"/>
</dbReference>
<name>A0A9D4NXA8_DERFA</name>
<feature type="region of interest" description="Disordered" evidence="3">
    <location>
        <begin position="1136"/>
        <end position="1159"/>
    </location>
</feature>
<proteinExistence type="predicted"/>
<dbReference type="Proteomes" id="UP000828236">
    <property type="component" value="Unassembled WGS sequence"/>
</dbReference>
<dbReference type="InterPro" id="IPR033053">
    <property type="entry name" value="Hir3/CABIN1"/>
</dbReference>
<feature type="region of interest" description="Disordered" evidence="3">
    <location>
        <begin position="1"/>
        <end position="29"/>
    </location>
</feature>
<evidence type="ECO:0000256" key="3">
    <source>
        <dbReference type="SAM" id="MobiDB-lite"/>
    </source>
</evidence>
<protein>
    <submittedName>
        <fullName evidence="4">Uncharacterized protein</fullName>
    </submittedName>
</protein>
<accession>A0A9D4NXA8</accession>
<dbReference type="GO" id="GO:0031491">
    <property type="term" value="F:nucleosome binding"/>
    <property type="evidence" value="ECO:0007669"/>
    <property type="project" value="TreeGrafter"/>
</dbReference>
<reference evidence="4" key="1">
    <citation type="submission" date="2020-06" db="EMBL/GenBank/DDBJ databases">
        <authorList>
            <person name="Ji K."/>
            <person name="Li J."/>
        </authorList>
    </citation>
    <scope>NUCLEOTIDE SEQUENCE</scope>
    <source>
        <strain evidence="4">JKM2019</strain>
        <tissue evidence="4">Whole body</tissue>
    </source>
</reference>
<comment type="caution">
    <text evidence="4">The sequence shown here is derived from an EMBL/GenBank/DDBJ whole genome shotgun (WGS) entry which is preliminary data.</text>
</comment>
<evidence type="ECO:0000256" key="2">
    <source>
        <dbReference type="ARBA" id="ARBA00023242"/>
    </source>
</evidence>
<feature type="compositionally biased region" description="Low complexity" evidence="3">
    <location>
        <begin position="8"/>
        <end position="18"/>
    </location>
</feature>
<dbReference type="InterPro" id="IPR011990">
    <property type="entry name" value="TPR-like_helical_dom_sf"/>
</dbReference>
<dbReference type="PANTHER" id="PTHR15502:SF7">
    <property type="entry name" value="CALCINEURIN-BINDING PROTEIN CABIN-1"/>
    <property type="match status" value="1"/>
</dbReference>
<organism evidence="4">
    <name type="scientific">Dermatophagoides farinae</name>
    <name type="common">American house dust mite</name>
    <dbReference type="NCBI Taxonomy" id="6954"/>
    <lineage>
        <taxon>Eukaryota</taxon>
        <taxon>Metazoa</taxon>
        <taxon>Ecdysozoa</taxon>
        <taxon>Arthropoda</taxon>
        <taxon>Chelicerata</taxon>
        <taxon>Arachnida</taxon>
        <taxon>Acari</taxon>
        <taxon>Acariformes</taxon>
        <taxon>Sarcoptiformes</taxon>
        <taxon>Astigmata</taxon>
        <taxon>Psoroptidia</taxon>
        <taxon>Analgoidea</taxon>
        <taxon>Pyroglyphidae</taxon>
        <taxon>Dermatophagoidinae</taxon>
        <taxon>Dermatophagoides</taxon>
    </lineage>
</organism>
<feature type="compositionally biased region" description="Polar residues" evidence="3">
    <location>
        <begin position="319"/>
        <end position="336"/>
    </location>
</feature>
<evidence type="ECO:0000256" key="1">
    <source>
        <dbReference type="ARBA" id="ARBA00004123"/>
    </source>
</evidence>